<dbReference type="EMBL" id="JAVHNR010000008">
    <property type="protein sequence ID" value="KAK6334642.1"/>
    <property type="molecule type" value="Genomic_DNA"/>
</dbReference>
<keyword evidence="3" id="KW-1185">Reference proteome</keyword>
<protein>
    <submittedName>
        <fullName evidence="2">Uncharacterized protein</fullName>
    </submittedName>
</protein>
<comment type="caution">
    <text evidence="2">The sequence shown here is derived from an EMBL/GenBank/DDBJ whole genome shotgun (WGS) entry which is preliminary data.</text>
</comment>
<dbReference type="Proteomes" id="UP001313282">
    <property type="component" value="Unassembled WGS sequence"/>
</dbReference>
<dbReference type="AlphaFoldDB" id="A0AAN8MLE8"/>
<feature type="region of interest" description="Disordered" evidence="1">
    <location>
        <begin position="314"/>
        <end position="378"/>
    </location>
</feature>
<feature type="region of interest" description="Disordered" evidence="1">
    <location>
        <begin position="188"/>
        <end position="210"/>
    </location>
</feature>
<proteinExistence type="predicted"/>
<sequence length="648" mass="70528">MPPLPLAHVPERESKTVSLDYNMAPEQLETLIFTEFKQFLLASRFKYGPVPSRRNRLIASFESPANAPNVDSFCSKHSTAPDLVFKALKTLVKKIVSKNTKDWGAAAPFGPLNTGSHGGSRRGWPPPIASDIKERTLGALLEKDTLAQVMLNEGQIGAQPSHQEVPEMAPGQKTAILAIAPVVREKVKLSPTPPKPLQSTGDSALKQSNPTGQVEKEYNKVPHYTPLPVLIGGTILEVNKGPLPSPRRRAAKKASKKARALRRSMAGVMQSLAGKNSKMVLGGNVLKPHFKQASTNPLGSTVNPLIETQKLTKNQGLSLNTPPRGACTLTPQKGQKEANRVVMSSSPPRPNPLTAIAPSTKTPGHKGTPSNIPKLPDEPKQYPPPIGTASTAIAIGSPSQRAPLQKSGTGPHIVDAIINKNFPSAENISLPYPVQFTILTETQHVLECVCHSFSKKWLPHLTSNNQFLHPESAELSLWIRTIAKPNNIANIPARALDVDFMFNVVKSPSVGKFLNGSAKSLVRLRNQTVHRANLDCHSLNQVIQTAVEIAMFFKSSNEATYLRNIWNKQNELGATLEKQLNTIVEDIRAALTALHYYKRTKTGWSTPVINTGLERLKEATEGIKLDVRELRALKGAQLSSNVTTTTTT</sequence>
<name>A0AAN8MLE8_9PEZI</name>
<reference evidence="2 3" key="1">
    <citation type="submission" date="2019-10" db="EMBL/GenBank/DDBJ databases">
        <authorList>
            <person name="Palmer J.M."/>
        </authorList>
    </citation>
    <scope>NUCLEOTIDE SEQUENCE [LARGE SCALE GENOMIC DNA]</scope>
    <source>
        <strain evidence="2 3">TWF718</strain>
    </source>
</reference>
<feature type="region of interest" description="Disordered" evidence="1">
    <location>
        <begin position="106"/>
        <end position="129"/>
    </location>
</feature>
<organism evidence="2 3">
    <name type="scientific">Orbilia javanica</name>
    <dbReference type="NCBI Taxonomy" id="47235"/>
    <lineage>
        <taxon>Eukaryota</taxon>
        <taxon>Fungi</taxon>
        <taxon>Dikarya</taxon>
        <taxon>Ascomycota</taxon>
        <taxon>Pezizomycotina</taxon>
        <taxon>Orbiliomycetes</taxon>
        <taxon>Orbiliales</taxon>
        <taxon>Orbiliaceae</taxon>
        <taxon>Orbilia</taxon>
    </lineage>
</organism>
<accession>A0AAN8MLE8</accession>
<evidence type="ECO:0000313" key="2">
    <source>
        <dbReference type="EMBL" id="KAK6334642.1"/>
    </source>
</evidence>
<evidence type="ECO:0000313" key="3">
    <source>
        <dbReference type="Proteomes" id="UP001313282"/>
    </source>
</evidence>
<evidence type="ECO:0000256" key="1">
    <source>
        <dbReference type="SAM" id="MobiDB-lite"/>
    </source>
</evidence>
<gene>
    <name evidence="2" type="ORF">TWF718_010096</name>
</gene>
<feature type="compositionally biased region" description="Polar residues" evidence="1">
    <location>
        <begin position="197"/>
        <end position="210"/>
    </location>
</feature>